<evidence type="ECO:0000313" key="1">
    <source>
        <dbReference type="EMBL" id="MBB5783253.1"/>
    </source>
</evidence>
<name>A0A7W9LGV7_9ACTN</name>
<gene>
    <name evidence="1" type="ORF">HD596_010009</name>
</gene>
<dbReference type="EMBL" id="JACHMB010000001">
    <property type="protein sequence ID" value="MBB5783253.1"/>
    <property type="molecule type" value="Genomic_DNA"/>
</dbReference>
<dbReference type="AlphaFoldDB" id="A0A7W9LGV7"/>
<protein>
    <submittedName>
        <fullName evidence="1">Uncharacterized protein</fullName>
    </submittedName>
</protein>
<accession>A0A7W9LGV7</accession>
<keyword evidence="2" id="KW-1185">Reference proteome</keyword>
<comment type="caution">
    <text evidence="1">The sequence shown here is derived from an EMBL/GenBank/DDBJ whole genome shotgun (WGS) entry which is preliminary data.</text>
</comment>
<proteinExistence type="predicted"/>
<evidence type="ECO:0000313" key="2">
    <source>
        <dbReference type="Proteomes" id="UP000579153"/>
    </source>
</evidence>
<organism evidence="1 2">
    <name type="scientific">Nonomuraea jabiensis</name>
    <dbReference type="NCBI Taxonomy" id="882448"/>
    <lineage>
        <taxon>Bacteria</taxon>
        <taxon>Bacillati</taxon>
        <taxon>Actinomycetota</taxon>
        <taxon>Actinomycetes</taxon>
        <taxon>Streptosporangiales</taxon>
        <taxon>Streptosporangiaceae</taxon>
        <taxon>Nonomuraea</taxon>
    </lineage>
</organism>
<dbReference type="Proteomes" id="UP000579153">
    <property type="component" value="Unassembled WGS sequence"/>
</dbReference>
<sequence>MPTLACWAARRRRPRSWRRRAAAESAPILEALERDPAGSGYIARLCC</sequence>
<reference evidence="1 2" key="1">
    <citation type="submission" date="2020-08" db="EMBL/GenBank/DDBJ databases">
        <title>Sequencing the genomes of 1000 actinobacteria strains.</title>
        <authorList>
            <person name="Klenk H.-P."/>
        </authorList>
    </citation>
    <scope>NUCLEOTIDE SEQUENCE [LARGE SCALE GENOMIC DNA]</scope>
    <source>
        <strain evidence="1 2">DSM 45507</strain>
    </source>
</reference>
<dbReference type="RefSeq" id="WP_185076226.1">
    <property type="nucleotide sequence ID" value="NZ_JACHMB010000001.1"/>
</dbReference>